<dbReference type="Gene3D" id="3.30.565.10">
    <property type="entry name" value="Histidine kinase-like ATPase, C-terminal domain"/>
    <property type="match status" value="1"/>
</dbReference>
<evidence type="ECO:0000313" key="3">
    <source>
        <dbReference type="EMBL" id="KOF02787.1"/>
    </source>
</evidence>
<dbReference type="PANTHER" id="PTHR34220:SF7">
    <property type="entry name" value="SENSOR HISTIDINE KINASE YPDA"/>
    <property type="match status" value="1"/>
</dbReference>
<organism evidence="3 4">
    <name type="scientific">Roseivirga seohaensis subsp. aquiponti</name>
    <dbReference type="NCBI Taxonomy" id="1566026"/>
    <lineage>
        <taxon>Bacteria</taxon>
        <taxon>Pseudomonadati</taxon>
        <taxon>Bacteroidota</taxon>
        <taxon>Cytophagia</taxon>
        <taxon>Cytophagales</taxon>
        <taxon>Roseivirgaceae</taxon>
        <taxon>Roseivirga</taxon>
    </lineage>
</organism>
<name>A0A0L8AKN1_9BACT</name>
<dbReference type="InterPro" id="IPR050640">
    <property type="entry name" value="Bact_2-comp_sensor_kinase"/>
</dbReference>
<dbReference type="InterPro" id="IPR036890">
    <property type="entry name" value="HATPase_C_sf"/>
</dbReference>
<evidence type="ECO:0000313" key="4">
    <source>
        <dbReference type="Proteomes" id="UP000036908"/>
    </source>
</evidence>
<dbReference type="GO" id="GO:0000155">
    <property type="term" value="F:phosphorelay sensor kinase activity"/>
    <property type="evidence" value="ECO:0007669"/>
    <property type="project" value="InterPro"/>
</dbReference>
<comment type="caution">
    <text evidence="3">The sequence shown here is derived from an EMBL/GenBank/DDBJ whole genome shotgun (WGS) entry which is preliminary data.</text>
</comment>
<feature type="transmembrane region" description="Helical" evidence="1">
    <location>
        <begin position="111"/>
        <end position="131"/>
    </location>
</feature>
<dbReference type="RefSeq" id="WP_053223738.1">
    <property type="nucleotide sequence ID" value="NZ_JSVA01000010.1"/>
</dbReference>
<reference evidence="4" key="1">
    <citation type="submission" date="2014-11" db="EMBL/GenBank/DDBJ databases">
        <title>Genome sequencing of Roseivirga sp. D-25.</title>
        <authorList>
            <person name="Selvaratnam C."/>
            <person name="Thevarajoo S."/>
            <person name="Goh K.M."/>
            <person name="Eee R."/>
            <person name="Chan K.-G."/>
            <person name="Chong C.S."/>
        </authorList>
    </citation>
    <scope>NUCLEOTIDE SEQUENCE [LARGE SCALE GENOMIC DNA]</scope>
    <source>
        <strain evidence="4">D-25</strain>
    </source>
</reference>
<dbReference type="GO" id="GO:0016020">
    <property type="term" value="C:membrane"/>
    <property type="evidence" value="ECO:0007669"/>
    <property type="project" value="InterPro"/>
</dbReference>
<feature type="transmembrane region" description="Helical" evidence="1">
    <location>
        <begin position="46"/>
        <end position="64"/>
    </location>
</feature>
<keyword evidence="1" id="KW-1133">Transmembrane helix</keyword>
<dbReference type="PATRIC" id="fig|1566026.4.peg.450"/>
<feature type="transmembrane region" description="Helical" evidence="1">
    <location>
        <begin position="73"/>
        <end position="91"/>
    </location>
</feature>
<sequence>MKFLNKLIRLKWLQHSAFWMLSIYAIGSYFSIAIALFAFIDYFYAILFHIPLIFLVYVNLRLLIPSFLQKGKYLLYVLFVAVDIALAYLVHEFTFEILLPVLPTEFYMVSFTEWQVLINIFIIYLVLTTLLKLSKSWYTLQQVEKEKVELELKSLKMQVNPHFLFNSLNSIYAMALVKSDKTAASVLELSNLLRYMIYEVGDKRVSLEKEVEIIQGYLDLQRLRSDASTEVNFKIEGDLNGKMIAPLLFFPLIENSFKHGVKGVSDSAFVHMHLKCSNDQIDFSIVNNKGEIDDMEAGQYGGIGLQNVSSRLALIYPKKHEFKVEDEQDKFSVHLTIKL</sequence>
<dbReference type="Pfam" id="PF06580">
    <property type="entry name" value="His_kinase"/>
    <property type="match status" value="1"/>
</dbReference>
<feature type="domain" description="Signal transduction histidine kinase internal region" evidence="2">
    <location>
        <begin position="151"/>
        <end position="226"/>
    </location>
</feature>
<gene>
    <name evidence="3" type="ORF">OB69_10830</name>
</gene>
<evidence type="ECO:0000256" key="1">
    <source>
        <dbReference type="SAM" id="Phobius"/>
    </source>
</evidence>
<dbReference type="OrthoDB" id="9792992at2"/>
<dbReference type="AlphaFoldDB" id="A0A0L8AKN1"/>
<dbReference type="InterPro" id="IPR010559">
    <property type="entry name" value="Sig_transdc_His_kin_internal"/>
</dbReference>
<keyword evidence="1" id="KW-0812">Transmembrane</keyword>
<evidence type="ECO:0000259" key="2">
    <source>
        <dbReference type="Pfam" id="PF06580"/>
    </source>
</evidence>
<keyword evidence="1" id="KW-0472">Membrane</keyword>
<protein>
    <recommendedName>
        <fullName evidence="2">Signal transduction histidine kinase internal region domain-containing protein</fullName>
    </recommendedName>
</protein>
<feature type="transmembrane region" description="Helical" evidence="1">
    <location>
        <begin position="21"/>
        <end position="40"/>
    </location>
</feature>
<dbReference type="EMBL" id="JSVA01000010">
    <property type="protein sequence ID" value="KOF02787.1"/>
    <property type="molecule type" value="Genomic_DNA"/>
</dbReference>
<accession>A0A0L8AKN1</accession>
<keyword evidence="4" id="KW-1185">Reference proteome</keyword>
<proteinExistence type="predicted"/>
<dbReference type="Proteomes" id="UP000036908">
    <property type="component" value="Unassembled WGS sequence"/>
</dbReference>
<dbReference type="PANTHER" id="PTHR34220">
    <property type="entry name" value="SENSOR HISTIDINE KINASE YPDA"/>
    <property type="match status" value="1"/>
</dbReference>